<gene>
    <name evidence="1" type="ORF">AQJ91_27045</name>
</gene>
<dbReference type="AlphaFoldDB" id="A0A101UWA9"/>
<accession>A0A101UWA9</accession>
<name>A0A101UWA9_9ACTN</name>
<organism evidence="1 2">
    <name type="scientific">Streptomyces dysideae</name>
    <dbReference type="NCBI Taxonomy" id="909626"/>
    <lineage>
        <taxon>Bacteria</taxon>
        <taxon>Bacillati</taxon>
        <taxon>Actinomycetota</taxon>
        <taxon>Actinomycetes</taxon>
        <taxon>Kitasatosporales</taxon>
        <taxon>Streptomycetaceae</taxon>
        <taxon>Streptomyces</taxon>
    </lineage>
</organism>
<reference evidence="1 2" key="1">
    <citation type="submission" date="2015-10" db="EMBL/GenBank/DDBJ databases">
        <title>Draft genome sequence of Streptomyces sp. RV15, isolated from a marine sponge.</title>
        <authorList>
            <person name="Ruckert C."/>
            <person name="Abdelmohsen U.R."/>
            <person name="Winkler A."/>
            <person name="Hentschel U."/>
            <person name="Kalinowski J."/>
            <person name="Kampfer P."/>
            <person name="Glaeser S."/>
        </authorList>
    </citation>
    <scope>NUCLEOTIDE SEQUENCE [LARGE SCALE GENOMIC DNA]</scope>
    <source>
        <strain evidence="1 2">RV15</strain>
    </source>
</reference>
<keyword evidence="2" id="KW-1185">Reference proteome</keyword>
<sequence>MVRCWKPGFIARLSRSSVVDTAAAAIARPVASRPVRPPARVSRQVSAQVVRSSALIAGTPPPPRP</sequence>
<dbReference type="EMBL" id="LMXB01000068">
    <property type="protein sequence ID" value="KUO18059.1"/>
    <property type="molecule type" value="Genomic_DNA"/>
</dbReference>
<proteinExistence type="predicted"/>
<evidence type="ECO:0000313" key="2">
    <source>
        <dbReference type="Proteomes" id="UP000053260"/>
    </source>
</evidence>
<protein>
    <submittedName>
        <fullName evidence="1">Uncharacterized protein</fullName>
    </submittedName>
</protein>
<evidence type="ECO:0000313" key="1">
    <source>
        <dbReference type="EMBL" id="KUO18059.1"/>
    </source>
</evidence>
<comment type="caution">
    <text evidence="1">The sequence shown here is derived from an EMBL/GenBank/DDBJ whole genome shotgun (WGS) entry which is preliminary data.</text>
</comment>
<dbReference type="Proteomes" id="UP000053260">
    <property type="component" value="Unassembled WGS sequence"/>
</dbReference>